<comment type="caution">
    <text evidence="2">The sequence shown here is derived from an EMBL/GenBank/DDBJ whole genome shotgun (WGS) entry which is preliminary data.</text>
</comment>
<dbReference type="Pfam" id="PF07394">
    <property type="entry name" value="DUF1501"/>
    <property type="match status" value="1"/>
</dbReference>
<sequence>MTPLFSLHRRRVLAALGALGGGALPALFAPEAHADDYKALVCVFLFGGNDGLNTVVPLDARYTPYAAVRGRLALPKSSLIRLGGTDFGLHPSLASLASLSGASGRLAALFNTGPLVAPLTRADYLAAKGRGPGVPGSLFSHSDQQTLWEAGSADLQARTGWGGRAAGQMQMRNPVISVGGNGRFGLSDSAVPLVLPSPGEYFGAHAMADTSGALAKRKLALQALYAGNAGNGETPLMSAFAAQQRDAFEVSDRLRDLVWLSPGQQALTAPLDTAFAPLIRDGKFTNPLASQLYQVAKLVLGRAVVGGSRQIFFAQQGGYDTHNAQIADDVLQGQHAGLLKGLGDALAAFDAAMQAIGMGNAVTLFTQSDFGRTFAPNASDGTDHAWGNTQLVLGGAVKGGAHGRFPELALGGPDDVGVESWERHGRWLPSASVDQYAATLLRWLGASEAQLDATLPNLRNFGSARSLGFMQA</sequence>
<feature type="chain" id="PRO_5046946570" evidence="1">
    <location>
        <begin position="35"/>
        <end position="472"/>
    </location>
</feature>
<dbReference type="EMBL" id="JBDPZD010000002">
    <property type="protein sequence ID" value="MEO3691250.1"/>
    <property type="molecule type" value="Genomic_DNA"/>
</dbReference>
<protein>
    <submittedName>
        <fullName evidence="2">DUF1501 domain-containing protein</fullName>
    </submittedName>
</protein>
<keyword evidence="1" id="KW-0732">Signal</keyword>
<evidence type="ECO:0000256" key="1">
    <source>
        <dbReference type="SAM" id="SignalP"/>
    </source>
</evidence>
<dbReference type="PROSITE" id="PS51318">
    <property type="entry name" value="TAT"/>
    <property type="match status" value="1"/>
</dbReference>
<dbReference type="PANTHER" id="PTHR43737">
    <property type="entry name" value="BLL7424 PROTEIN"/>
    <property type="match status" value="1"/>
</dbReference>
<dbReference type="InterPro" id="IPR006311">
    <property type="entry name" value="TAT_signal"/>
</dbReference>
<evidence type="ECO:0000313" key="3">
    <source>
        <dbReference type="Proteomes" id="UP001495147"/>
    </source>
</evidence>
<organism evidence="2 3">
    <name type="scientific">Roseateles paludis</name>
    <dbReference type="NCBI Taxonomy" id="3145238"/>
    <lineage>
        <taxon>Bacteria</taxon>
        <taxon>Pseudomonadati</taxon>
        <taxon>Pseudomonadota</taxon>
        <taxon>Betaproteobacteria</taxon>
        <taxon>Burkholderiales</taxon>
        <taxon>Sphaerotilaceae</taxon>
        <taxon>Roseateles</taxon>
    </lineage>
</organism>
<name>A0ABV0G0L1_9BURK</name>
<dbReference type="RefSeq" id="WP_347704091.1">
    <property type="nucleotide sequence ID" value="NZ_JBDPZD010000002.1"/>
</dbReference>
<proteinExistence type="predicted"/>
<keyword evidence="3" id="KW-1185">Reference proteome</keyword>
<feature type="signal peptide" evidence="1">
    <location>
        <begin position="1"/>
        <end position="34"/>
    </location>
</feature>
<dbReference type="Proteomes" id="UP001495147">
    <property type="component" value="Unassembled WGS sequence"/>
</dbReference>
<evidence type="ECO:0000313" key="2">
    <source>
        <dbReference type="EMBL" id="MEO3691250.1"/>
    </source>
</evidence>
<dbReference type="InterPro" id="IPR010869">
    <property type="entry name" value="DUF1501"/>
</dbReference>
<dbReference type="PANTHER" id="PTHR43737:SF1">
    <property type="entry name" value="DUF1501 DOMAIN-CONTAINING PROTEIN"/>
    <property type="match status" value="1"/>
</dbReference>
<gene>
    <name evidence="2" type="ORF">ABDJ85_07195</name>
</gene>
<accession>A0ABV0G0L1</accession>
<reference evidence="2 3" key="1">
    <citation type="submission" date="2024-05" db="EMBL/GenBank/DDBJ databases">
        <title>Roseateles sp. DJS-2-20 16S ribosomal RNA gene Genome sequencing and assembly.</title>
        <authorList>
            <person name="Woo H."/>
        </authorList>
    </citation>
    <scope>NUCLEOTIDE SEQUENCE [LARGE SCALE GENOMIC DNA]</scope>
    <source>
        <strain evidence="2 3">DJS-2-20</strain>
    </source>
</reference>